<protein>
    <recommendedName>
        <fullName evidence="4">dTDP-4-dehydrorhamnose 3,5-epimerase</fullName>
        <ecNumber evidence="3">5.1.3.13</ecNumber>
    </recommendedName>
    <alternativeName>
        <fullName evidence="6">Thymidine diphospho-4-keto-rhamnose 3,5-epimerase</fullName>
    </alternativeName>
    <alternativeName>
        <fullName evidence="5">dTDP-4-keto-6-deoxyglucose 3,5-epimerase</fullName>
    </alternativeName>
    <alternativeName>
        <fullName evidence="7">dTDP-6-deoxy-D-xylo-4-hexulose 3,5-epimerase</fullName>
    </alternativeName>
</protein>
<dbReference type="OrthoDB" id="9800680at2"/>
<proteinExistence type="predicted"/>
<evidence type="ECO:0000256" key="5">
    <source>
        <dbReference type="ARBA" id="ARBA00029758"/>
    </source>
</evidence>
<keyword evidence="11" id="KW-1185">Reference proteome</keyword>
<name>A0A316GI31_9RHOB</name>
<evidence type="ECO:0000256" key="9">
    <source>
        <dbReference type="PIRSR" id="PIRSR600888-3"/>
    </source>
</evidence>
<evidence type="ECO:0000256" key="7">
    <source>
        <dbReference type="ARBA" id="ARBA00033311"/>
    </source>
</evidence>
<evidence type="ECO:0000256" key="4">
    <source>
        <dbReference type="ARBA" id="ARBA00019595"/>
    </source>
</evidence>
<accession>A0A316GI31</accession>
<sequence length="182" mass="20189">MIFHPLKLHGAFRIALNPREDTRGFFARFFCTEEFRAQGLLPEIAQINTSFSRAAGTVRGLHFQRPPAADSKVVRCLRGAIRDVIVDLRARSPQFGQWEAVDLTAENRDMVYVPPGFAHGFQTLLPDTELLYLHGAAYSPAHEGGVAHDDPELGIDWALPVANLSPRDAALPRLHDLEPLAT</sequence>
<organism evidence="10 11">
    <name type="scientific">Roseicyclus mahoneyensis</name>
    <dbReference type="NCBI Taxonomy" id="164332"/>
    <lineage>
        <taxon>Bacteria</taxon>
        <taxon>Pseudomonadati</taxon>
        <taxon>Pseudomonadota</taxon>
        <taxon>Alphaproteobacteria</taxon>
        <taxon>Rhodobacterales</taxon>
        <taxon>Roseobacteraceae</taxon>
        <taxon>Roseicyclus</taxon>
    </lineage>
</organism>
<dbReference type="CDD" id="cd00438">
    <property type="entry name" value="cupin_RmlC"/>
    <property type="match status" value="1"/>
</dbReference>
<comment type="catalytic activity">
    <reaction evidence="1">
        <text>dTDP-4-dehydro-6-deoxy-alpha-D-glucose = dTDP-4-dehydro-beta-L-rhamnose</text>
        <dbReference type="Rhea" id="RHEA:16969"/>
        <dbReference type="ChEBI" id="CHEBI:57649"/>
        <dbReference type="ChEBI" id="CHEBI:62830"/>
        <dbReference type="EC" id="5.1.3.13"/>
    </reaction>
</comment>
<dbReference type="EC" id="5.1.3.13" evidence="3"/>
<evidence type="ECO:0000313" key="10">
    <source>
        <dbReference type="EMBL" id="PWK59648.1"/>
    </source>
</evidence>
<dbReference type="RefSeq" id="WP_109669463.1">
    <property type="nucleotide sequence ID" value="NZ_QGGW01000007.1"/>
</dbReference>
<dbReference type="AlphaFoldDB" id="A0A316GI31"/>
<dbReference type="GO" id="GO:0000271">
    <property type="term" value="P:polysaccharide biosynthetic process"/>
    <property type="evidence" value="ECO:0007669"/>
    <property type="project" value="TreeGrafter"/>
</dbReference>
<feature type="active site" description="Proton donor" evidence="8">
    <location>
        <position position="132"/>
    </location>
</feature>
<dbReference type="EMBL" id="QGGW01000007">
    <property type="protein sequence ID" value="PWK59648.1"/>
    <property type="molecule type" value="Genomic_DNA"/>
</dbReference>
<dbReference type="InterPro" id="IPR000888">
    <property type="entry name" value="RmlC-like"/>
</dbReference>
<dbReference type="GO" id="GO:0019305">
    <property type="term" value="P:dTDP-rhamnose biosynthetic process"/>
    <property type="evidence" value="ECO:0007669"/>
    <property type="project" value="TreeGrafter"/>
</dbReference>
<feature type="active site" description="Proton acceptor" evidence="8">
    <location>
        <position position="62"/>
    </location>
</feature>
<dbReference type="InterPro" id="IPR014710">
    <property type="entry name" value="RmlC-like_jellyroll"/>
</dbReference>
<dbReference type="InterPro" id="IPR011051">
    <property type="entry name" value="RmlC_Cupin_sf"/>
</dbReference>
<evidence type="ECO:0000256" key="8">
    <source>
        <dbReference type="PIRSR" id="PIRSR600888-1"/>
    </source>
</evidence>
<dbReference type="PANTHER" id="PTHR21047:SF2">
    <property type="entry name" value="THYMIDINE DIPHOSPHO-4-KETO-RHAMNOSE 3,5-EPIMERASE"/>
    <property type="match status" value="1"/>
</dbReference>
<dbReference type="GO" id="GO:0008830">
    <property type="term" value="F:dTDP-4-dehydrorhamnose 3,5-epimerase activity"/>
    <property type="evidence" value="ECO:0007669"/>
    <property type="project" value="UniProtKB-EC"/>
</dbReference>
<comment type="caution">
    <text evidence="10">The sequence shown here is derived from an EMBL/GenBank/DDBJ whole genome shotgun (WGS) entry which is preliminary data.</text>
</comment>
<evidence type="ECO:0000256" key="3">
    <source>
        <dbReference type="ARBA" id="ARBA00012098"/>
    </source>
</evidence>
<dbReference type="GO" id="GO:0005829">
    <property type="term" value="C:cytosol"/>
    <property type="evidence" value="ECO:0007669"/>
    <property type="project" value="TreeGrafter"/>
</dbReference>
<evidence type="ECO:0000256" key="1">
    <source>
        <dbReference type="ARBA" id="ARBA00001298"/>
    </source>
</evidence>
<dbReference type="Gene3D" id="2.60.120.10">
    <property type="entry name" value="Jelly Rolls"/>
    <property type="match status" value="1"/>
</dbReference>
<evidence type="ECO:0000256" key="6">
    <source>
        <dbReference type="ARBA" id="ARBA00031424"/>
    </source>
</evidence>
<comment type="function">
    <text evidence="2">Catalyzes the epimerization of the C3' and C5'positions of dTDP-6-deoxy-D-xylo-4-hexulose, forming dTDP-6-deoxy-L-lyxo-4-hexulose.</text>
</comment>
<dbReference type="Pfam" id="PF00908">
    <property type="entry name" value="dTDP_sugar_isom"/>
    <property type="match status" value="1"/>
</dbReference>
<dbReference type="PANTHER" id="PTHR21047">
    <property type="entry name" value="DTDP-6-DEOXY-D-GLUCOSE-3,5 EPIMERASE"/>
    <property type="match status" value="1"/>
</dbReference>
<feature type="site" description="Participates in a stacking interaction with the thymidine ring of dTDP-4-oxo-6-deoxyglucose" evidence="9">
    <location>
        <position position="138"/>
    </location>
</feature>
<gene>
    <name evidence="10" type="ORF">C7455_107193</name>
</gene>
<evidence type="ECO:0000256" key="2">
    <source>
        <dbReference type="ARBA" id="ARBA00001997"/>
    </source>
</evidence>
<dbReference type="SUPFAM" id="SSF51182">
    <property type="entry name" value="RmlC-like cupins"/>
    <property type="match status" value="1"/>
</dbReference>
<reference evidence="10 11" key="1">
    <citation type="submission" date="2018-05" db="EMBL/GenBank/DDBJ databases">
        <title>Genomic Encyclopedia of Type Strains, Phase IV (KMG-IV): sequencing the most valuable type-strain genomes for metagenomic binning, comparative biology and taxonomic classification.</title>
        <authorList>
            <person name="Goeker M."/>
        </authorList>
    </citation>
    <scope>NUCLEOTIDE SEQUENCE [LARGE SCALE GENOMIC DNA]</scope>
    <source>
        <strain evidence="10 11">DSM 16097</strain>
    </source>
</reference>
<evidence type="ECO:0000313" key="11">
    <source>
        <dbReference type="Proteomes" id="UP000245708"/>
    </source>
</evidence>
<dbReference type="Proteomes" id="UP000245708">
    <property type="component" value="Unassembled WGS sequence"/>
</dbReference>